<dbReference type="Gene3D" id="1.10.510.10">
    <property type="entry name" value="Transferase(Phosphotransferase) domain 1"/>
    <property type="match status" value="1"/>
</dbReference>
<evidence type="ECO:0000313" key="11">
    <source>
        <dbReference type="EMBL" id="KAL3407519.1"/>
    </source>
</evidence>
<keyword evidence="2" id="KW-0723">Serine/threonine-protein kinase</keyword>
<dbReference type="Proteomes" id="UP001627154">
    <property type="component" value="Unassembled WGS sequence"/>
</dbReference>
<comment type="caution">
    <text evidence="11">The sequence shown here is derived from an EMBL/GenBank/DDBJ whole genome shotgun (WGS) entry which is preliminary data.</text>
</comment>
<evidence type="ECO:0000313" key="12">
    <source>
        <dbReference type="Proteomes" id="UP001627154"/>
    </source>
</evidence>
<keyword evidence="3" id="KW-0808">Transferase</keyword>
<keyword evidence="9" id="KW-0472">Membrane</keyword>
<dbReference type="SUPFAM" id="SSF56112">
    <property type="entry name" value="Protein kinase-like (PK-like)"/>
    <property type="match status" value="1"/>
</dbReference>
<evidence type="ECO:0000256" key="1">
    <source>
        <dbReference type="ARBA" id="ARBA00004479"/>
    </source>
</evidence>
<dbReference type="InterPro" id="IPR000333">
    <property type="entry name" value="TGFB_receptor"/>
</dbReference>
<organism evidence="11 12">
    <name type="scientific">Trichogramma kaykai</name>
    <dbReference type="NCBI Taxonomy" id="54128"/>
    <lineage>
        <taxon>Eukaryota</taxon>
        <taxon>Metazoa</taxon>
        <taxon>Ecdysozoa</taxon>
        <taxon>Arthropoda</taxon>
        <taxon>Hexapoda</taxon>
        <taxon>Insecta</taxon>
        <taxon>Pterygota</taxon>
        <taxon>Neoptera</taxon>
        <taxon>Endopterygota</taxon>
        <taxon>Hymenoptera</taxon>
        <taxon>Apocrita</taxon>
        <taxon>Proctotrupomorpha</taxon>
        <taxon>Chalcidoidea</taxon>
        <taxon>Trichogrammatidae</taxon>
        <taxon>Trichogramma</taxon>
    </lineage>
</organism>
<evidence type="ECO:0000256" key="9">
    <source>
        <dbReference type="ARBA" id="ARBA00023136"/>
    </source>
</evidence>
<keyword evidence="5" id="KW-0547">Nucleotide-binding</keyword>
<reference evidence="11 12" key="1">
    <citation type="journal article" date="2024" name="bioRxiv">
        <title>A reference genome for Trichogramma kaykai: A tiny desert-dwelling parasitoid wasp with competing sex-ratio distorters.</title>
        <authorList>
            <person name="Culotta J."/>
            <person name="Lindsey A.R."/>
        </authorList>
    </citation>
    <scope>NUCLEOTIDE SEQUENCE [LARGE SCALE GENOMIC DNA]</scope>
    <source>
        <strain evidence="11 12">KSX58</strain>
    </source>
</reference>
<evidence type="ECO:0000256" key="7">
    <source>
        <dbReference type="ARBA" id="ARBA00022840"/>
    </source>
</evidence>
<dbReference type="InterPro" id="IPR011009">
    <property type="entry name" value="Kinase-like_dom_sf"/>
</dbReference>
<evidence type="ECO:0000256" key="4">
    <source>
        <dbReference type="ARBA" id="ARBA00022692"/>
    </source>
</evidence>
<dbReference type="EMBL" id="JBJJXI010000007">
    <property type="protein sequence ID" value="KAL3407519.1"/>
    <property type="molecule type" value="Genomic_DNA"/>
</dbReference>
<dbReference type="AlphaFoldDB" id="A0ABD2XR88"/>
<keyword evidence="10" id="KW-0675">Receptor</keyword>
<dbReference type="GO" id="GO:0005524">
    <property type="term" value="F:ATP binding"/>
    <property type="evidence" value="ECO:0007669"/>
    <property type="project" value="UniProtKB-KW"/>
</dbReference>
<name>A0ABD2XR88_9HYME</name>
<dbReference type="PANTHER" id="PTHR23255">
    <property type="entry name" value="TRANSFORMING GROWTH FACTOR-BETA RECEPTOR TYPE I AND II"/>
    <property type="match status" value="1"/>
</dbReference>
<accession>A0ABD2XR88</accession>
<dbReference type="PANTHER" id="PTHR23255:SF72">
    <property type="entry name" value="RECEPTOR PROTEIN SERINE_THREONINE KINASE"/>
    <property type="match status" value="1"/>
</dbReference>
<evidence type="ECO:0000256" key="3">
    <source>
        <dbReference type="ARBA" id="ARBA00022679"/>
    </source>
</evidence>
<keyword evidence="4" id="KW-0812">Transmembrane</keyword>
<evidence type="ECO:0000256" key="10">
    <source>
        <dbReference type="ARBA" id="ARBA00023170"/>
    </source>
</evidence>
<proteinExistence type="predicted"/>
<evidence type="ECO:0008006" key="13">
    <source>
        <dbReference type="Google" id="ProtNLM"/>
    </source>
</evidence>
<evidence type="ECO:0000256" key="5">
    <source>
        <dbReference type="ARBA" id="ARBA00022741"/>
    </source>
</evidence>
<evidence type="ECO:0000256" key="8">
    <source>
        <dbReference type="ARBA" id="ARBA00022989"/>
    </source>
</evidence>
<gene>
    <name evidence="11" type="ORF">TKK_000490</name>
</gene>
<comment type="subcellular location">
    <subcellularLocation>
        <location evidence="1">Membrane</location>
        <topology evidence="1">Single-pass type I membrane protein</topology>
    </subcellularLocation>
</comment>
<keyword evidence="7" id="KW-0067">ATP-binding</keyword>
<sequence length="167" mass="19428">MWEVAMRSELNPDEGIKYRKAYEENLGEEPGIEEMRKVVFENHIRPEIPRTWASIETLKNIAIIIKQCWSQNPTERPTSNDILAQLQRMQQGSNNTQDIENHFNCVLNKTIAMFGFALELSSNETNRQPNPVAIRVAQTLIEERAELHIYDPRVEESQIRSNLIIPR</sequence>
<protein>
    <recommendedName>
        <fullName evidence="13">Serine-threonine/tyrosine-protein kinase catalytic domain-containing protein</fullName>
    </recommendedName>
</protein>
<keyword evidence="8" id="KW-1133">Transmembrane helix</keyword>
<dbReference type="GO" id="GO:0016020">
    <property type="term" value="C:membrane"/>
    <property type="evidence" value="ECO:0007669"/>
    <property type="project" value="UniProtKB-SubCell"/>
</dbReference>
<keyword evidence="12" id="KW-1185">Reference proteome</keyword>
<evidence type="ECO:0000256" key="2">
    <source>
        <dbReference type="ARBA" id="ARBA00022527"/>
    </source>
</evidence>
<dbReference type="GO" id="GO:0004674">
    <property type="term" value="F:protein serine/threonine kinase activity"/>
    <property type="evidence" value="ECO:0007669"/>
    <property type="project" value="UniProtKB-KW"/>
</dbReference>
<evidence type="ECO:0000256" key="6">
    <source>
        <dbReference type="ARBA" id="ARBA00022777"/>
    </source>
</evidence>
<keyword evidence="6" id="KW-0418">Kinase</keyword>